<dbReference type="RefSeq" id="WP_188925191.1">
    <property type="nucleotide sequence ID" value="NZ_BMQI01000020.1"/>
</dbReference>
<dbReference type="PANTHER" id="PTHR30349:SF41">
    <property type="entry name" value="INTEGRASE_RECOMBINASE PROTEIN MJ0367-RELATED"/>
    <property type="match status" value="1"/>
</dbReference>
<feature type="domain" description="Tyr recombinase" evidence="6">
    <location>
        <begin position="248"/>
        <end position="442"/>
    </location>
</feature>
<dbReference type="Gene3D" id="1.10.150.130">
    <property type="match status" value="1"/>
</dbReference>
<dbReference type="GO" id="GO:0006310">
    <property type="term" value="P:DNA recombination"/>
    <property type="evidence" value="ECO:0007669"/>
    <property type="project" value="UniProtKB-KW"/>
</dbReference>
<evidence type="ECO:0000259" key="6">
    <source>
        <dbReference type="PROSITE" id="PS51898"/>
    </source>
</evidence>
<dbReference type="PROSITE" id="PS51898">
    <property type="entry name" value="TYR_RECOMBINASE"/>
    <property type="match status" value="1"/>
</dbReference>
<evidence type="ECO:0000256" key="2">
    <source>
        <dbReference type="ARBA" id="ARBA00022908"/>
    </source>
</evidence>
<dbReference type="GO" id="GO:0003677">
    <property type="term" value="F:DNA binding"/>
    <property type="evidence" value="ECO:0007669"/>
    <property type="project" value="UniProtKB-UniRule"/>
</dbReference>
<proteinExistence type="inferred from homology"/>
<name>A0A9X1ZBF0_9GAMM</name>
<comment type="caution">
    <text evidence="8">The sequence shown here is derived from an EMBL/GenBank/DDBJ whole genome shotgun (WGS) entry which is preliminary data.</text>
</comment>
<dbReference type="EMBL" id="JAKILJ010000076">
    <property type="protein sequence ID" value="MCL1107669.1"/>
    <property type="molecule type" value="Genomic_DNA"/>
</dbReference>
<keyword evidence="2" id="KW-0229">DNA integration</keyword>
<dbReference type="CDD" id="cd01184">
    <property type="entry name" value="INT_C_like_1"/>
    <property type="match status" value="1"/>
</dbReference>
<evidence type="ECO:0000256" key="4">
    <source>
        <dbReference type="ARBA" id="ARBA00023172"/>
    </source>
</evidence>
<dbReference type="GO" id="GO:0015074">
    <property type="term" value="P:DNA integration"/>
    <property type="evidence" value="ECO:0007669"/>
    <property type="project" value="UniProtKB-KW"/>
</dbReference>
<reference evidence="8" key="1">
    <citation type="submission" date="2022-01" db="EMBL/GenBank/DDBJ databases">
        <title>Whole genome-based taxonomy of the Shewanellaceae.</title>
        <authorList>
            <person name="Martin-Rodriguez A.J."/>
        </authorList>
    </citation>
    <scope>NUCLEOTIDE SEQUENCE</scope>
    <source>
        <strain evidence="8">DSM 23803</strain>
    </source>
</reference>
<dbReference type="SUPFAM" id="SSF56349">
    <property type="entry name" value="DNA breaking-rejoining enzymes"/>
    <property type="match status" value="1"/>
</dbReference>
<dbReference type="PROSITE" id="PS51900">
    <property type="entry name" value="CB"/>
    <property type="match status" value="1"/>
</dbReference>
<protein>
    <submittedName>
        <fullName evidence="8">Tyrosine-type recombinase/integrase</fullName>
    </submittedName>
</protein>
<keyword evidence="9" id="KW-1185">Reference proteome</keyword>
<dbReference type="Gene3D" id="1.10.443.10">
    <property type="entry name" value="Intergrase catalytic core"/>
    <property type="match status" value="1"/>
</dbReference>
<keyword evidence="4" id="KW-0233">DNA recombination</keyword>
<gene>
    <name evidence="8" type="ORF">L2749_20925</name>
</gene>
<dbReference type="Pfam" id="PF00589">
    <property type="entry name" value="Phage_integrase"/>
    <property type="match status" value="1"/>
</dbReference>
<feature type="domain" description="Core-binding (CB)" evidence="7">
    <location>
        <begin position="125"/>
        <end position="223"/>
    </location>
</feature>
<dbReference type="InterPro" id="IPR011010">
    <property type="entry name" value="DNA_brk_join_enz"/>
</dbReference>
<dbReference type="InterPro" id="IPR002104">
    <property type="entry name" value="Integrase_catalytic"/>
</dbReference>
<dbReference type="InterPro" id="IPR010998">
    <property type="entry name" value="Integrase_recombinase_N"/>
</dbReference>
<evidence type="ECO:0000313" key="9">
    <source>
        <dbReference type="Proteomes" id="UP001139408"/>
    </source>
</evidence>
<keyword evidence="3 5" id="KW-0238">DNA-binding</keyword>
<sequence>MYLYRAPNNVYFTRICLSKYLRDKGFPFDVKVSLLTRDRAEAVIRNIDVAGTLKKIIKSIDHQTRINDFIRYVDEVINNLRAQFDAADADITFNITPKPHSIPIRDTKLSEHRETTVVAQAMPVLGLDEALSAFIISKQKSAIRPLSIKQLEQRIRHFIDTVSSKEKSKDKSKSKTKAESKCVHDITSADAMTYRDELLTQGRSYKSNKEYLAAIFQFFKWCQLMNYSNHNPFESVTVGQKPKAKANQGRNRWTASELKRLIRSTAFNDSTDDFKWVTLMMLYGGLRPSEACQLLLSDIKQVDGVDCISVDDSGAGQRIKNINAKRYVPIHSALLEQGFMAFVTQRKTQQIQLFDYKPVGINEDWSKNYCKQLAKLQNEIGMQANKRPTAYGFRHTFIDEMKQLDISEHIVAQIVGHANPNITFSRYGKDVNVAALLKDIERIEYQI</sequence>
<evidence type="ECO:0000313" key="8">
    <source>
        <dbReference type="EMBL" id="MCL1107669.1"/>
    </source>
</evidence>
<organism evidence="8 9">
    <name type="scientific">Shewanella algicola</name>
    <dbReference type="NCBI Taxonomy" id="640633"/>
    <lineage>
        <taxon>Bacteria</taxon>
        <taxon>Pseudomonadati</taxon>
        <taxon>Pseudomonadota</taxon>
        <taxon>Gammaproteobacteria</taxon>
        <taxon>Alteromonadales</taxon>
        <taxon>Shewanellaceae</taxon>
        <taxon>Shewanella</taxon>
    </lineage>
</organism>
<dbReference type="InterPro" id="IPR050090">
    <property type="entry name" value="Tyrosine_recombinase_XerCD"/>
</dbReference>
<evidence type="ECO:0000256" key="1">
    <source>
        <dbReference type="ARBA" id="ARBA00008857"/>
    </source>
</evidence>
<dbReference type="AlphaFoldDB" id="A0A9X1ZBF0"/>
<evidence type="ECO:0000256" key="5">
    <source>
        <dbReference type="PROSITE-ProRule" id="PRU01248"/>
    </source>
</evidence>
<dbReference type="InterPro" id="IPR013762">
    <property type="entry name" value="Integrase-like_cat_sf"/>
</dbReference>
<comment type="similarity">
    <text evidence="1">Belongs to the 'phage' integrase family.</text>
</comment>
<dbReference type="InterPro" id="IPR044068">
    <property type="entry name" value="CB"/>
</dbReference>
<evidence type="ECO:0000256" key="3">
    <source>
        <dbReference type="ARBA" id="ARBA00023125"/>
    </source>
</evidence>
<accession>A0A9X1ZBF0</accession>
<evidence type="ECO:0000259" key="7">
    <source>
        <dbReference type="PROSITE" id="PS51900"/>
    </source>
</evidence>
<dbReference type="PANTHER" id="PTHR30349">
    <property type="entry name" value="PHAGE INTEGRASE-RELATED"/>
    <property type="match status" value="1"/>
</dbReference>
<dbReference type="Proteomes" id="UP001139408">
    <property type="component" value="Unassembled WGS sequence"/>
</dbReference>